<dbReference type="OrthoDB" id="5318045at2"/>
<dbReference type="Pfam" id="PF00580">
    <property type="entry name" value="UvrD-helicase"/>
    <property type="match status" value="1"/>
</dbReference>
<keyword evidence="2" id="KW-0378">Hydrolase</keyword>
<sequence>MSHTPTDEQAAIIEAARTGDDLTIEAGAGTGKTSTLKMLARDRANRRGAYLAYNKSIATDAAKEFPSSVTCKTAHSFAYGAVGRQYAHRLNGPRIPARQAAIILGLNEPVKLGETMLAPQQLARLVGETVQRFCYSDDREVQRMHVPLVNGLDRPGQAELAKYLIPIAQKAWDTDLTQLDGRLRFTHDMYLKMWILADPVIHADYVLLDEAQDSNPAVAGLVSRQPAQRILVGDRAQAIYGWRGATDAMASFDGRRFQLSQSFRFGPAVAAEANKWLSLLETPLRLTGYDRIPSRVGPVDEPDAILCRSNGGAVLRVMDAIDQGRRVALVGGGTDIRRMAEAAQRLQAKLPTDHPELFAFQSWAEVQEYVEHDASGSDLRVFVRLIDKHGTREVIRVCDALVDEDRADVVVSTAHKAKGREWGSVLIADDFPEPRQQEDGTHRIAEDEAMLAYVAVTRAQRQLDRYGLAWIDRYAGPAGAAPVPPAPRWPESAIMPDAPDPIDAGGGEIVDCRRCGCTENSPCPGGCQWATDEEQIAAGLEPMHGDLCMACLPGIVEREQERAAADQKSRCNCFLCNPAIRATWPAPLPAGASRG</sequence>
<feature type="domain" description="UvrD-like helicase ATP-binding" evidence="9">
    <location>
        <begin position="8"/>
        <end position="246"/>
    </location>
</feature>
<dbReference type="GO" id="GO:0005524">
    <property type="term" value="F:ATP binding"/>
    <property type="evidence" value="ECO:0007669"/>
    <property type="project" value="UniProtKB-KW"/>
</dbReference>
<dbReference type="InterPro" id="IPR014016">
    <property type="entry name" value="UvrD-like_ATP-bd"/>
</dbReference>
<evidence type="ECO:0000256" key="2">
    <source>
        <dbReference type="ARBA" id="ARBA00022801"/>
    </source>
</evidence>
<protein>
    <recommendedName>
        <fullName evidence="7">DNA 3'-5' helicase</fullName>
        <ecNumber evidence="7">5.6.2.4</ecNumber>
    </recommendedName>
</protein>
<dbReference type="Proteomes" id="UP000198959">
    <property type="component" value="Unassembled WGS sequence"/>
</dbReference>
<name>A0A1C6RHE7_9ACTN</name>
<reference evidence="12" key="1">
    <citation type="submission" date="2016-06" db="EMBL/GenBank/DDBJ databases">
        <authorList>
            <person name="Varghese N."/>
            <person name="Submissions Spin"/>
        </authorList>
    </citation>
    <scope>NUCLEOTIDE SEQUENCE [LARGE SCALE GENOMIC DNA]</scope>
    <source>
        <strain evidence="12">DSM 43817</strain>
    </source>
</reference>
<evidence type="ECO:0000259" key="9">
    <source>
        <dbReference type="Pfam" id="PF00580"/>
    </source>
</evidence>
<evidence type="ECO:0000256" key="3">
    <source>
        <dbReference type="ARBA" id="ARBA00022806"/>
    </source>
</evidence>
<gene>
    <name evidence="11" type="ORF">GA0074692_0037</name>
</gene>
<dbReference type="SUPFAM" id="SSF52540">
    <property type="entry name" value="P-loop containing nucleoside triphosphate hydrolases"/>
    <property type="match status" value="1"/>
</dbReference>
<evidence type="ECO:0000256" key="4">
    <source>
        <dbReference type="ARBA" id="ARBA00022840"/>
    </source>
</evidence>
<keyword evidence="3 11" id="KW-0347">Helicase</keyword>
<dbReference type="PANTHER" id="PTHR11070">
    <property type="entry name" value="UVRD / RECB / PCRA DNA HELICASE FAMILY MEMBER"/>
    <property type="match status" value="1"/>
</dbReference>
<proteinExistence type="predicted"/>
<dbReference type="Gene3D" id="3.40.50.300">
    <property type="entry name" value="P-loop containing nucleotide triphosphate hydrolases"/>
    <property type="match status" value="2"/>
</dbReference>
<dbReference type="InterPro" id="IPR027417">
    <property type="entry name" value="P-loop_NTPase"/>
</dbReference>
<dbReference type="GO" id="GO:0043138">
    <property type="term" value="F:3'-5' DNA helicase activity"/>
    <property type="evidence" value="ECO:0007669"/>
    <property type="project" value="UniProtKB-EC"/>
</dbReference>
<evidence type="ECO:0000313" key="12">
    <source>
        <dbReference type="Proteomes" id="UP000198959"/>
    </source>
</evidence>
<dbReference type="PANTHER" id="PTHR11070:SF30">
    <property type="entry name" value="F-BOX DNA HELICASE 1"/>
    <property type="match status" value="1"/>
</dbReference>
<dbReference type="STRING" id="145854.GA0074692_0037"/>
<comment type="catalytic activity">
    <reaction evidence="6">
        <text>Couples ATP hydrolysis with the unwinding of duplex DNA by translocating in the 3'-5' direction.</text>
        <dbReference type="EC" id="5.6.2.4"/>
    </reaction>
</comment>
<keyword evidence="12" id="KW-1185">Reference proteome</keyword>
<accession>A0A1C6RHE7</accession>
<dbReference type="AlphaFoldDB" id="A0A1C6RHE7"/>
<keyword evidence="1" id="KW-0547">Nucleotide-binding</keyword>
<evidence type="ECO:0000256" key="7">
    <source>
        <dbReference type="ARBA" id="ARBA00034808"/>
    </source>
</evidence>
<comment type="catalytic activity">
    <reaction evidence="8">
        <text>ATP + H2O = ADP + phosphate + H(+)</text>
        <dbReference type="Rhea" id="RHEA:13065"/>
        <dbReference type="ChEBI" id="CHEBI:15377"/>
        <dbReference type="ChEBI" id="CHEBI:15378"/>
        <dbReference type="ChEBI" id="CHEBI:30616"/>
        <dbReference type="ChEBI" id="CHEBI:43474"/>
        <dbReference type="ChEBI" id="CHEBI:456216"/>
        <dbReference type="EC" id="5.6.2.4"/>
    </reaction>
</comment>
<evidence type="ECO:0000313" key="11">
    <source>
        <dbReference type="EMBL" id="SCL16469.1"/>
    </source>
</evidence>
<evidence type="ECO:0000256" key="1">
    <source>
        <dbReference type="ARBA" id="ARBA00022741"/>
    </source>
</evidence>
<evidence type="ECO:0000259" key="10">
    <source>
        <dbReference type="Pfam" id="PF13361"/>
    </source>
</evidence>
<dbReference type="RefSeq" id="WP_091638487.1">
    <property type="nucleotide sequence ID" value="NZ_FMHW01000001.1"/>
</dbReference>
<dbReference type="EC" id="5.6.2.4" evidence="7"/>
<dbReference type="GO" id="GO:0031297">
    <property type="term" value="P:replication fork processing"/>
    <property type="evidence" value="ECO:0007669"/>
    <property type="project" value="TreeGrafter"/>
</dbReference>
<dbReference type="GO" id="GO:0003677">
    <property type="term" value="F:DNA binding"/>
    <property type="evidence" value="ECO:0007669"/>
    <property type="project" value="InterPro"/>
</dbReference>
<evidence type="ECO:0000256" key="8">
    <source>
        <dbReference type="ARBA" id="ARBA00048988"/>
    </source>
</evidence>
<dbReference type="GO" id="GO:0000724">
    <property type="term" value="P:double-strand break repair via homologous recombination"/>
    <property type="evidence" value="ECO:0007669"/>
    <property type="project" value="TreeGrafter"/>
</dbReference>
<evidence type="ECO:0000256" key="6">
    <source>
        <dbReference type="ARBA" id="ARBA00034617"/>
    </source>
</evidence>
<organism evidence="11 12">
    <name type="scientific">Micromonospora pallida</name>
    <dbReference type="NCBI Taxonomy" id="145854"/>
    <lineage>
        <taxon>Bacteria</taxon>
        <taxon>Bacillati</taxon>
        <taxon>Actinomycetota</taxon>
        <taxon>Actinomycetes</taxon>
        <taxon>Micromonosporales</taxon>
        <taxon>Micromonosporaceae</taxon>
        <taxon>Micromonospora</taxon>
    </lineage>
</organism>
<dbReference type="InterPro" id="IPR000212">
    <property type="entry name" value="DNA_helicase_UvrD/REP"/>
</dbReference>
<keyword evidence="4" id="KW-0067">ATP-binding</keyword>
<evidence type="ECO:0000256" key="5">
    <source>
        <dbReference type="ARBA" id="ARBA00023235"/>
    </source>
</evidence>
<dbReference type="InterPro" id="IPR014017">
    <property type="entry name" value="DNA_helicase_UvrD-like_C"/>
</dbReference>
<feature type="domain" description="UvrD-like helicase C-terminal" evidence="10">
    <location>
        <begin position="407"/>
        <end position="463"/>
    </location>
</feature>
<keyword evidence="5" id="KW-0413">Isomerase</keyword>
<dbReference type="GO" id="GO:0016887">
    <property type="term" value="F:ATP hydrolysis activity"/>
    <property type="evidence" value="ECO:0007669"/>
    <property type="project" value="RHEA"/>
</dbReference>
<dbReference type="Pfam" id="PF13361">
    <property type="entry name" value="UvrD_C"/>
    <property type="match status" value="1"/>
</dbReference>
<dbReference type="EMBL" id="FMHW01000001">
    <property type="protein sequence ID" value="SCL16469.1"/>
    <property type="molecule type" value="Genomic_DNA"/>
</dbReference>